<accession>A0A5C0SCT4</accession>
<dbReference type="RefSeq" id="WP_148809478.1">
    <property type="nucleotide sequence ID" value="NZ_CP042243.1"/>
</dbReference>
<organism evidence="3 4">
    <name type="scientific">Crassaminicella thermophila</name>
    <dbReference type="NCBI Taxonomy" id="2599308"/>
    <lineage>
        <taxon>Bacteria</taxon>
        <taxon>Bacillati</taxon>
        <taxon>Bacillota</taxon>
        <taxon>Clostridia</taxon>
        <taxon>Eubacteriales</taxon>
        <taxon>Clostridiaceae</taxon>
        <taxon>Crassaminicella</taxon>
    </lineage>
</organism>
<keyword evidence="1" id="KW-1133">Transmembrane helix</keyword>
<feature type="transmembrane region" description="Helical" evidence="1">
    <location>
        <begin position="20"/>
        <end position="38"/>
    </location>
</feature>
<reference evidence="3 4" key="1">
    <citation type="submission" date="2019-07" db="EMBL/GenBank/DDBJ databases">
        <title>Complete genome of Crassaminicella thermophila SY095.</title>
        <authorList>
            <person name="Li X."/>
        </authorList>
    </citation>
    <scope>NUCLEOTIDE SEQUENCE [LARGE SCALE GENOMIC DNA]</scope>
    <source>
        <strain evidence="3 4">SY095</strain>
    </source>
</reference>
<feature type="domain" description="SPOR" evidence="2">
    <location>
        <begin position="92"/>
        <end position="158"/>
    </location>
</feature>
<keyword evidence="4" id="KW-1185">Reference proteome</keyword>
<dbReference type="KEGG" id="crs:FQB35_07990"/>
<dbReference type="AlphaFoldDB" id="A0A5C0SCT4"/>
<dbReference type="GO" id="GO:0042834">
    <property type="term" value="F:peptidoglycan binding"/>
    <property type="evidence" value="ECO:0007669"/>
    <property type="project" value="InterPro"/>
</dbReference>
<dbReference type="Pfam" id="PF05036">
    <property type="entry name" value="SPOR"/>
    <property type="match status" value="1"/>
</dbReference>
<evidence type="ECO:0000313" key="4">
    <source>
        <dbReference type="Proteomes" id="UP000324646"/>
    </source>
</evidence>
<dbReference type="Proteomes" id="UP000324646">
    <property type="component" value="Chromosome"/>
</dbReference>
<evidence type="ECO:0000256" key="1">
    <source>
        <dbReference type="SAM" id="Phobius"/>
    </source>
</evidence>
<dbReference type="InterPro" id="IPR007730">
    <property type="entry name" value="SPOR-like_dom"/>
</dbReference>
<dbReference type="OrthoDB" id="1951690at2"/>
<evidence type="ECO:0000313" key="3">
    <source>
        <dbReference type="EMBL" id="QEK12323.1"/>
    </source>
</evidence>
<sequence length="289" mass="33452">MRQSRVKTRKESKGKKFSFIIIFVLLLPGISIMLGYLGTKYVILPNLFQNKIITKEYTSNPKVSNSGNKDFNNQVLQEAYANTFELKGMDIFSIQVGSFTTKENAQILIDELNTKKMGSYLWYNDGYKVLTISMLDRESIDMLLPRIKKEYNEAFVVKINIPTRAIKYGKEDSQYTMLLGDQNARLIKIFKDVSEIIKSSEENSLDIDQRNILVLKNIDNLKDIKAKMKVKVPSKHMQQIHNEFIEIVENFEQMLEGVLKDDEKPIVAIQNALMNELFQYSNFAAKNEY</sequence>
<gene>
    <name evidence="3" type="ORF">FQB35_07990</name>
</gene>
<dbReference type="EMBL" id="CP042243">
    <property type="protein sequence ID" value="QEK12323.1"/>
    <property type="molecule type" value="Genomic_DNA"/>
</dbReference>
<dbReference type="InterPro" id="IPR036680">
    <property type="entry name" value="SPOR-like_sf"/>
</dbReference>
<dbReference type="Gene3D" id="3.30.70.1070">
    <property type="entry name" value="Sporulation related repeat"/>
    <property type="match status" value="1"/>
</dbReference>
<proteinExistence type="predicted"/>
<protein>
    <submittedName>
        <fullName evidence="3">SPOR domain-containing protein</fullName>
    </submittedName>
</protein>
<name>A0A5C0SCT4_CRATE</name>
<keyword evidence="1" id="KW-0812">Transmembrane</keyword>
<dbReference type="SUPFAM" id="SSF110997">
    <property type="entry name" value="Sporulation related repeat"/>
    <property type="match status" value="1"/>
</dbReference>
<keyword evidence="1" id="KW-0472">Membrane</keyword>
<evidence type="ECO:0000259" key="2">
    <source>
        <dbReference type="Pfam" id="PF05036"/>
    </source>
</evidence>